<gene>
    <name evidence="5" type="primary">LOC106814194</name>
</gene>
<sequence>MALCFVLQRILDFCRDDSFFARELREKLTLIIATSEMENFSMSLSPTSLLRFIKLYHGYMFEEIGRQTAWLFPELNPLQTATAVMVTAMSVCIYMLESAVPPIVLSVFKKADDERTQESRRFKDFGNNAFFKKDYSKALHRYTDAIELNPFNHIVYGNRAQVYIEMEKYSSARSDCFRAMLLDETWPKKWDYAEIKSPGDGGSSFLVIVQTNYLENLHFKIWVAMVVSPMLYN</sequence>
<organism evidence="4 5">
    <name type="scientific">Priapulus caudatus</name>
    <name type="common">Priapulid worm</name>
    <dbReference type="NCBI Taxonomy" id="37621"/>
    <lineage>
        <taxon>Eukaryota</taxon>
        <taxon>Metazoa</taxon>
        <taxon>Ecdysozoa</taxon>
        <taxon>Scalidophora</taxon>
        <taxon>Priapulida</taxon>
        <taxon>Priapulimorpha</taxon>
        <taxon>Priapulimorphida</taxon>
        <taxon>Priapulidae</taxon>
        <taxon>Priapulus</taxon>
    </lineage>
</organism>
<evidence type="ECO:0000313" key="5">
    <source>
        <dbReference type="RefSeq" id="XP_014673978.1"/>
    </source>
</evidence>
<dbReference type="InterPro" id="IPR011990">
    <property type="entry name" value="TPR-like_helical_dom_sf"/>
</dbReference>
<proteinExistence type="predicted"/>
<keyword evidence="2 3" id="KW-0802">TPR repeat</keyword>
<dbReference type="RefSeq" id="XP_014673978.1">
    <property type="nucleotide sequence ID" value="XM_014818492.1"/>
</dbReference>
<evidence type="ECO:0000256" key="1">
    <source>
        <dbReference type="ARBA" id="ARBA00022737"/>
    </source>
</evidence>
<name>A0ABM1EP57_PRICU</name>
<dbReference type="PANTHER" id="PTHR45831">
    <property type="entry name" value="LD24721P"/>
    <property type="match status" value="1"/>
</dbReference>
<dbReference type="GeneID" id="106814194"/>
<dbReference type="SUPFAM" id="SSF48452">
    <property type="entry name" value="TPR-like"/>
    <property type="match status" value="1"/>
</dbReference>
<dbReference type="Proteomes" id="UP000695022">
    <property type="component" value="Unplaced"/>
</dbReference>
<accession>A0ABM1EP57</accession>
<dbReference type="Gene3D" id="1.25.40.10">
    <property type="entry name" value="Tetratricopeptide repeat domain"/>
    <property type="match status" value="1"/>
</dbReference>
<dbReference type="InterPro" id="IPR019734">
    <property type="entry name" value="TPR_rpt"/>
</dbReference>
<evidence type="ECO:0000256" key="3">
    <source>
        <dbReference type="PROSITE-ProRule" id="PRU00339"/>
    </source>
</evidence>
<keyword evidence="4" id="KW-1185">Reference proteome</keyword>
<feature type="repeat" description="TPR" evidence="3">
    <location>
        <begin position="119"/>
        <end position="152"/>
    </location>
</feature>
<protein>
    <submittedName>
        <fullName evidence="5">Stress-induced-phosphoprotein 1-like</fullName>
    </submittedName>
</protein>
<reference evidence="5" key="1">
    <citation type="submission" date="2025-08" db="UniProtKB">
        <authorList>
            <consortium name="RefSeq"/>
        </authorList>
    </citation>
    <scope>IDENTIFICATION</scope>
</reference>
<dbReference type="SMART" id="SM00028">
    <property type="entry name" value="TPR"/>
    <property type="match status" value="2"/>
</dbReference>
<dbReference type="InterPro" id="IPR047150">
    <property type="entry name" value="SGT"/>
</dbReference>
<keyword evidence="1" id="KW-0677">Repeat</keyword>
<dbReference type="PROSITE" id="PS50005">
    <property type="entry name" value="TPR"/>
    <property type="match status" value="1"/>
</dbReference>
<evidence type="ECO:0000313" key="4">
    <source>
        <dbReference type="Proteomes" id="UP000695022"/>
    </source>
</evidence>
<evidence type="ECO:0000256" key="2">
    <source>
        <dbReference type="ARBA" id="ARBA00022803"/>
    </source>
</evidence>
<dbReference type="PANTHER" id="PTHR45831:SF4">
    <property type="match status" value="1"/>
</dbReference>